<dbReference type="InterPro" id="IPR036431">
    <property type="entry name" value="ARID_dom_sf"/>
</dbReference>
<dbReference type="PROSITE" id="PS51011">
    <property type="entry name" value="ARID"/>
    <property type="match status" value="1"/>
</dbReference>
<feature type="compositionally biased region" description="Basic and acidic residues" evidence="6">
    <location>
        <begin position="652"/>
        <end position="724"/>
    </location>
</feature>
<dbReference type="Gene3D" id="1.10.150.60">
    <property type="entry name" value="ARID DNA-binding domain"/>
    <property type="match status" value="1"/>
</dbReference>
<feature type="region of interest" description="Disordered" evidence="6">
    <location>
        <begin position="2078"/>
        <end position="2141"/>
    </location>
</feature>
<dbReference type="InterPro" id="IPR025995">
    <property type="entry name" value="Tudor-knot"/>
</dbReference>
<feature type="compositionally biased region" description="Basic and acidic residues" evidence="6">
    <location>
        <begin position="1871"/>
        <end position="1889"/>
    </location>
</feature>
<feature type="region of interest" description="Disordered" evidence="6">
    <location>
        <begin position="1698"/>
        <end position="1796"/>
    </location>
</feature>
<feature type="domain" description="ARID" evidence="7">
    <location>
        <begin position="301"/>
        <end position="393"/>
    </location>
</feature>
<feature type="region of interest" description="Disordered" evidence="6">
    <location>
        <begin position="1801"/>
        <end position="1820"/>
    </location>
</feature>
<feature type="compositionally biased region" description="Acidic residues" evidence="6">
    <location>
        <begin position="951"/>
        <end position="969"/>
    </location>
</feature>
<feature type="compositionally biased region" description="Basic and acidic residues" evidence="6">
    <location>
        <begin position="742"/>
        <end position="754"/>
    </location>
</feature>
<feature type="compositionally biased region" description="Basic and acidic residues" evidence="6">
    <location>
        <begin position="799"/>
        <end position="808"/>
    </location>
</feature>
<feature type="compositionally biased region" description="Low complexity" evidence="6">
    <location>
        <begin position="2008"/>
        <end position="2019"/>
    </location>
</feature>
<feature type="compositionally biased region" description="Polar residues" evidence="6">
    <location>
        <begin position="2218"/>
        <end position="2229"/>
    </location>
</feature>
<feature type="compositionally biased region" description="Low complexity" evidence="6">
    <location>
        <begin position="2127"/>
        <end position="2141"/>
    </location>
</feature>
<dbReference type="InterPro" id="IPR016197">
    <property type="entry name" value="Chromo-like_dom_sf"/>
</dbReference>
<evidence type="ECO:0000256" key="6">
    <source>
        <dbReference type="SAM" id="MobiDB-lite"/>
    </source>
</evidence>
<dbReference type="Gene3D" id="2.30.30.140">
    <property type="match status" value="3"/>
</dbReference>
<dbReference type="PANTHER" id="PTHR13964">
    <property type="entry name" value="RBP-RELATED"/>
    <property type="match status" value="1"/>
</dbReference>
<feature type="compositionally biased region" description="Basic and acidic residues" evidence="6">
    <location>
        <begin position="508"/>
        <end position="537"/>
    </location>
</feature>
<feature type="compositionally biased region" description="Basic and acidic residues" evidence="6">
    <location>
        <begin position="1734"/>
        <end position="1749"/>
    </location>
</feature>
<dbReference type="GO" id="GO:0006325">
    <property type="term" value="P:chromatin organization"/>
    <property type="evidence" value="ECO:0007669"/>
    <property type="project" value="UniProtKB-KW"/>
</dbReference>
<reference evidence="8" key="1">
    <citation type="submission" date="2020-08" db="EMBL/GenBank/DDBJ databases">
        <title>Multicomponent nature underlies the extraordinary mechanical properties of spider dragline silk.</title>
        <authorList>
            <person name="Kono N."/>
            <person name="Nakamura H."/>
            <person name="Mori M."/>
            <person name="Yoshida Y."/>
            <person name="Ohtoshi R."/>
            <person name="Malay A.D."/>
            <person name="Moran D.A.P."/>
            <person name="Tomita M."/>
            <person name="Numata K."/>
            <person name="Arakawa K."/>
        </authorList>
    </citation>
    <scope>NUCLEOTIDE SEQUENCE</scope>
</reference>
<feature type="compositionally biased region" description="Low complexity" evidence="6">
    <location>
        <begin position="875"/>
        <end position="885"/>
    </location>
</feature>
<keyword evidence="9" id="KW-1185">Reference proteome</keyword>
<feature type="compositionally biased region" description="Basic residues" evidence="6">
    <location>
        <begin position="2199"/>
        <end position="2208"/>
    </location>
</feature>
<dbReference type="Proteomes" id="UP000886998">
    <property type="component" value="Unassembled WGS sequence"/>
</dbReference>
<evidence type="ECO:0000259" key="7">
    <source>
        <dbReference type="PROSITE" id="PS51011"/>
    </source>
</evidence>
<dbReference type="InterPro" id="IPR001606">
    <property type="entry name" value="ARID_dom"/>
</dbReference>
<feature type="region of interest" description="Disordered" evidence="6">
    <location>
        <begin position="1838"/>
        <end position="1973"/>
    </location>
</feature>
<keyword evidence="5" id="KW-0539">Nucleus</keyword>
<comment type="caution">
    <text evidence="8">The sequence shown here is derived from an EMBL/GenBank/DDBJ whole genome shotgun (WGS) entry which is preliminary data.</text>
</comment>
<protein>
    <submittedName>
        <fullName evidence="8">AT-rich interactive domain-containing protein 4B</fullName>
    </submittedName>
</protein>
<evidence type="ECO:0000313" key="9">
    <source>
        <dbReference type="Proteomes" id="UP000886998"/>
    </source>
</evidence>
<feature type="compositionally biased region" description="Basic residues" evidence="6">
    <location>
        <begin position="1715"/>
        <end position="1727"/>
    </location>
</feature>
<feature type="compositionally biased region" description="Basic residues" evidence="6">
    <location>
        <begin position="2090"/>
        <end position="2099"/>
    </location>
</feature>
<keyword evidence="1" id="KW-0156">Chromatin regulator</keyword>
<gene>
    <name evidence="8" type="primary">ARID4B</name>
    <name evidence="8" type="ORF">TNIN_42041</name>
</gene>
<evidence type="ECO:0000256" key="4">
    <source>
        <dbReference type="ARBA" id="ARBA00023163"/>
    </source>
</evidence>
<feature type="region of interest" description="Disordered" evidence="6">
    <location>
        <begin position="1540"/>
        <end position="1572"/>
    </location>
</feature>
<feature type="compositionally biased region" description="Basic and acidic residues" evidence="6">
    <location>
        <begin position="545"/>
        <end position="646"/>
    </location>
</feature>
<feature type="region of interest" description="Disordered" evidence="6">
    <location>
        <begin position="402"/>
        <end position="808"/>
    </location>
</feature>
<dbReference type="SUPFAM" id="SSF46774">
    <property type="entry name" value="ARID-like"/>
    <property type="match status" value="1"/>
</dbReference>
<evidence type="ECO:0000256" key="5">
    <source>
        <dbReference type="ARBA" id="ARBA00023242"/>
    </source>
</evidence>
<sequence>MAAEEPPYLMIGTDVSAKYKGAFCEAKVKKVNRVVKCKVTFKNNLGSFMITDDQIKGNLRIGGEVDARHPEKGQFMEAIINKMQDYSQYTVVFDDGDETTLRRTSLCLKSGRHFAESPTLDQFPLTNPEHFGTPVIGTSKFKRKRRSTMNSSVDYESSDEETVPRKVRAIRGKDQNPDLGKVVCVDYGDRRKKENWYPALIVPHPTQANMKLSKEEILVRSFKDGKYYQVLKRDIREFTKDAIHKVENNLLKLAVEKANNYLEKDELPPHWDKSLLISLETQSGDEESHDSDSDTSDDEPSEEKDRFVAQLYKFMDERGTPINKAPVVSNRDLNLYKLFRIMHKLGGYNKVTNKNKWKLVYSRMGLPQSNLNGPNQIKVAYKRFLQSFEDFYRKLGCTMVSNSRSTRGRHRSDRNIMVTRTREKDTASPKSRNTKDAKEKPAHEKKVEDKPKVAEKKEIKSEESGKTSEKPKTPEKKRTEKSSTEEKDEKRKKEEKDRPRLVRSQSLTKEKKEAKLEKARTREDARKEKNESPEKKGTRSSSKVEPGKKDKEENVKDKKDKSPKEKDKKEEKSSPKDSKEDKPRLKKDDKTTRERKVLREKKVDEKSPKEKRENPPREKRERDSSKEDRGSPKIKKEESKTLEDKTPKKKVERPTREKTEEKNPRLRLEDKAATVEASKKLVEDSDVKNVKEEKPLKNESDVKKDESVTKEKLRSKLRERKEDTSSIGEDTAIEGTGDQEENEKLLLDGSEKKPVSSKFKTEEEESPNKGKKRSFKSDDKDDKESLQGLSDSDESFTNDSEKNFGKEIDVGDKVKVKYGRGRLQKVYEAKVLKIEMDGPEKRYYVHYAGWNTRYDEWVRKSFIVANITNTKQKSENNPKNSSSNLKKVERGRPPGVLANTKLDRKNSTSSSSSRATRSEKKGALPLSGGLEPKKRTRRKSGTTTSATDVSQESDTDGVDLMDLDDDDNDSSIPPNSSCYKEELFSDDEEKEKMEDVKRGDITELEKAISVEEGGDDIKSLYFGPITEDKKTIKVKEAVSKTKDEPHLVKDSYTLSDLSESQDKLLCKTEDKPAVSVEESVIKQTDLKYPLVSLADIKTEKLPELILGRNSISNESSGAVGGKTIPSQPLTSSENKTALSFAGLIQKPTVQAPLKTINKIAPTDQIPSFSTVIEKPNMENKPKTDVMFRSISIFGSVLKSPQTSESCDAFEEKLVPKPSNNLFSCILKSEKVNAVEKLPSNIEGKDIKSQDSLKVFEPTSDASKFTHQENNTNSEIKKELESNPLKFCNPDNKDDDVKPKDKFDIMLQNTSSFNLNPQKLPEVKDNIFNFSFGSHNLSQEKSTLDQLPSSSSSNPLLRIQSKPSDTVDVSKMIPGILERLEKDVVADLKTSDSPLPPPKEELNFDFLRGSQSISKSLSRSDSSNSLRICESDTNDSNTDLKDLVSDEKLEMPVIVPDTCSSSLEEKPDIIDISKSASETNLSTCSSGSIPDIPKEEVSIAPVTSQPASVITATSTAPVLEIPPSPEKNKEMDILNIPVLPQESVASPKETEMQPPQPDNLSKDDIPEVLSPKVSPTSVEVVKEVKPEVIQKDPVENLPVITIKSEKEELFEEIKTITNFAQSSVIKCAPNLTETGKVSESKSPVLVKEEPLPEIKPELKETKEAVASNISGLDAIVNAAAMKDDVTMSNAPKIEASLDTSAVADENSTFSQIGKKDVKKKKLGKKVGKKVGSSEVLEKEDKDLKMREGKTKSKKRLRLENNDGKNIDLKSKSKKLKKNKNKKRFSRHEDEFGEAKKIEIRDDEHRDSISDKIKKKEKKRSDKKFLKCGIKHEEFLEGKSELCKKKKNRKNREKLVSDKKDIFEKKTKKKRKHLEDNQDTDSEKETLPKLVDKKRKKERKKFKVKDCSSSDEAVEKPFKEKTSGGSLLRQDSKSDDPDMSFLLCEEKVPASPADVGDDSSGSSSNEEGSRLKSGMDLLPSVYPCCSRDPTNNLHKHSIDNVLDNTPPTTPSSTESLLSSSPSHERDSFPINYPESTQSGEGESDLFHCNSNRTVARGSEEYRAATTLAFAVCKSVSEKPKEEDTNTFGKSPLSKRKKKRVQRYSESTKSPKHKSSYSRTPKVESYCEDSSGTSPATSSSPPYSNMSFRSLSHRLTDSSSKYFYVPLHEKDPEKRIAVLQEKMAALRKKYMALRAEVIAIDHKRRKARKKVKDSGGGAGNPSVQSEDGQSCS</sequence>
<dbReference type="SUPFAM" id="SSF54160">
    <property type="entry name" value="Chromo domain-like"/>
    <property type="match status" value="1"/>
</dbReference>
<feature type="compositionally biased region" description="Basic residues" evidence="6">
    <location>
        <begin position="1770"/>
        <end position="1784"/>
    </location>
</feature>
<keyword evidence="2" id="KW-0805">Transcription regulation</keyword>
<feature type="compositionally biased region" description="Basic and acidic residues" evidence="6">
    <location>
        <begin position="775"/>
        <end position="785"/>
    </location>
</feature>
<dbReference type="GO" id="GO:0000976">
    <property type="term" value="F:transcription cis-regulatory region binding"/>
    <property type="evidence" value="ECO:0007669"/>
    <property type="project" value="TreeGrafter"/>
</dbReference>
<evidence type="ECO:0000256" key="1">
    <source>
        <dbReference type="ARBA" id="ARBA00022853"/>
    </source>
</evidence>
<feature type="region of interest" description="Disordered" evidence="6">
    <location>
        <begin position="282"/>
        <end position="303"/>
    </location>
</feature>
<evidence type="ECO:0000313" key="8">
    <source>
        <dbReference type="EMBL" id="GFY74080.1"/>
    </source>
</evidence>
<feature type="region of interest" description="Disordered" evidence="6">
    <location>
        <begin position="1414"/>
        <end position="1438"/>
    </location>
</feature>
<dbReference type="CDD" id="cd20390">
    <property type="entry name" value="Tudor_ARID4_rpt2"/>
    <property type="match status" value="1"/>
</dbReference>
<organism evidence="8 9">
    <name type="scientific">Trichonephila inaurata madagascariensis</name>
    <dbReference type="NCBI Taxonomy" id="2747483"/>
    <lineage>
        <taxon>Eukaryota</taxon>
        <taxon>Metazoa</taxon>
        <taxon>Ecdysozoa</taxon>
        <taxon>Arthropoda</taxon>
        <taxon>Chelicerata</taxon>
        <taxon>Arachnida</taxon>
        <taxon>Araneae</taxon>
        <taxon>Araneomorphae</taxon>
        <taxon>Entelegynae</taxon>
        <taxon>Araneoidea</taxon>
        <taxon>Nephilidae</taxon>
        <taxon>Trichonephila</taxon>
        <taxon>Trichonephila inaurata</taxon>
    </lineage>
</organism>
<dbReference type="SUPFAM" id="SSF63748">
    <property type="entry name" value="Tudor/PWWP/MBT"/>
    <property type="match status" value="2"/>
</dbReference>
<feature type="region of interest" description="Disordered" evidence="6">
    <location>
        <begin position="2199"/>
        <end position="2229"/>
    </location>
</feature>
<proteinExistence type="predicted"/>
<dbReference type="SMART" id="SM00298">
    <property type="entry name" value="CHROMO"/>
    <property type="match status" value="1"/>
</dbReference>
<feature type="region of interest" description="Disordered" evidence="6">
    <location>
        <begin position="870"/>
        <end position="980"/>
    </location>
</feature>
<keyword evidence="4" id="KW-0804">Transcription</keyword>
<dbReference type="SMART" id="SM01014">
    <property type="entry name" value="ARID"/>
    <property type="match status" value="1"/>
</dbReference>
<dbReference type="Pfam" id="PF08169">
    <property type="entry name" value="RBB1NT"/>
    <property type="match status" value="1"/>
</dbReference>
<dbReference type="GO" id="GO:0006357">
    <property type="term" value="P:regulation of transcription by RNA polymerase II"/>
    <property type="evidence" value="ECO:0007669"/>
    <property type="project" value="TreeGrafter"/>
</dbReference>
<feature type="compositionally biased region" description="Basic and acidic residues" evidence="6">
    <location>
        <begin position="1902"/>
        <end position="1920"/>
    </location>
</feature>
<keyword evidence="3" id="KW-0238">DNA-binding</keyword>
<feature type="compositionally biased region" description="Basic residues" evidence="6">
    <location>
        <begin position="1890"/>
        <end position="1901"/>
    </location>
</feature>
<evidence type="ECO:0000256" key="3">
    <source>
        <dbReference type="ARBA" id="ARBA00023125"/>
    </source>
</evidence>
<dbReference type="InterPro" id="IPR051232">
    <property type="entry name" value="ARID/SWI1_ChromRemod"/>
</dbReference>
<name>A0A8X6YJG1_9ARAC</name>
<feature type="compositionally biased region" description="Low complexity" evidence="6">
    <location>
        <begin position="1414"/>
        <end position="1426"/>
    </location>
</feature>
<feature type="compositionally biased region" description="Basic and acidic residues" evidence="6">
    <location>
        <begin position="1785"/>
        <end position="1796"/>
    </location>
</feature>
<feature type="compositionally biased region" description="Acidic residues" evidence="6">
    <location>
        <begin position="283"/>
        <end position="302"/>
    </location>
</feature>
<accession>A0A8X6YJG1</accession>
<feature type="compositionally biased region" description="Basic and acidic residues" evidence="6">
    <location>
        <begin position="1851"/>
        <end position="1863"/>
    </location>
</feature>
<feature type="compositionally biased region" description="Basic and acidic residues" evidence="6">
    <location>
        <begin position="420"/>
        <end position="500"/>
    </location>
</feature>
<feature type="region of interest" description="Disordered" evidence="6">
    <location>
        <begin position="1991"/>
        <end position="2044"/>
    </location>
</feature>
<dbReference type="OrthoDB" id="124855at2759"/>
<dbReference type="SMART" id="SM00501">
    <property type="entry name" value="BRIGHT"/>
    <property type="match status" value="1"/>
</dbReference>
<dbReference type="GO" id="GO:0005694">
    <property type="term" value="C:chromosome"/>
    <property type="evidence" value="ECO:0007669"/>
    <property type="project" value="UniProtKB-ARBA"/>
</dbReference>
<dbReference type="InterPro" id="IPR012603">
    <property type="entry name" value="ARID4A/B_PWWP"/>
</dbReference>
<dbReference type="InterPro" id="IPR000953">
    <property type="entry name" value="Chromo/chromo_shadow_dom"/>
</dbReference>
<feature type="region of interest" description="Disordered" evidence="6">
    <location>
        <begin position="1340"/>
        <end position="1362"/>
    </location>
</feature>
<dbReference type="EMBL" id="BMAV01020545">
    <property type="protein sequence ID" value="GFY74080.1"/>
    <property type="molecule type" value="Genomic_DNA"/>
</dbReference>
<feature type="compositionally biased region" description="Basic and acidic residues" evidence="6">
    <location>
        <begin position="1756"/>
        <end position="1769"/>
    </location>
</feature>
<dbReference type="Pfam" id="PF11717">
    <property type="entry name" value="Tudor-knot"/>
    <property type="match status" value="1"/>
</dbReference>
<dbReference type="PANTHER" id="PTHR13964:SF27">
    <property type="entry name" value="HAT-TRICK, ISOFORM D"/>
    <property type="match status" value="1"/>
</dbReference>
<evidence type="ECO:0000256" key="2">
    <source>
        <dbReference type="ARBA" id="ARBA00023015"/>
    </source>
</evidence>
<dbReference type="Pfam" id="PF01388">
    <property type="entry name" value="ARID"/>
    <property type="match status" value="1"/>
</dbReference>
<dbReference type="GO" id="GO:0005634">
    <property type="term" value="C:nucleus"/>
    <property type="evidence" value="ECO:0007669"/>
    <property type="project" value="TreeGrafter"/>
</dbReference>